<evidence type="ECO:0000256" key="1">
    <source>
        <dbReference type="SAM" id="MobiDB-lite"/>
    </source>
</evidence>
<evidence type="ECO:0000313" key="3">
    <source>
        <dbReference type="Proteomes" id="UP001176941"/>
    </source>
</evidence>
<feature type="compositionally biased region" description="Polar residues" evidence="1">
    <location>
        <begin position="1"/>
        <end position="16"/>
    </location>
</feature>
<protein>
    <submittedName>
        <fullName evidence="2">Uncharacterized protein</fullName>
    </submittedName>
</protein>
<gene>
    <name evidence="2" type="ORF">MRATA1EN1_LOCUS18040</name>
</gene>
<keyword evidence="3" id="KW-1185">Reference proteome</keyword>
<proteinExistence type="predicted"/>
<dbReference type="EMBL" id="OX459964">
    <property type="protein sequence ID" value="CAI9169078.1"/>
    <property type="molecule type" value="Genomic_DNA"/>
</dbReference>
<organism evidence="2 3">
    <name type="scientific">Rangifer tarandus platyrhynchus</name>
    <name type="common">Svalbard reindeer</name>
    <dbReference type="NCBI Taxonomy" id="3082113"/>
    <lineage>
        <taxon>Eukaryota</taxon>
        <taxon>Metazoa</taxon>
        <taxon>Chordata</taxon>
        <taxon>Craniata</taxon>
        <taxon>Vertebrata</taxon>
        <taxon>Euteleostomi</taxon>
        <taxon>Mammalia</taxon>
        <taxon>Eutheria</taxon>
        <taxon>Laurasiatheria</taxon>
        <taxon>Artiodactyla</taxon>
        <taxon>Ruminantia</taxon>
        <taxon>Pecora</taxon>
        <taxon>Cervidae</taxon>
        <taxon>Odocoileinae</taxon>
        <taxon>Rangifer</taxon>
    </lineage>
</organism>
<feature type="compositionally biased region" description="Low complexity" evidence="1">
    <location>
        <begin position="17"/>
        <end position="36"/>
    </location>
</feature>
<dbReference type="Proteomes" id="UP001176941">
    <property type="component" value="Chromosome 28"/>
</dbReference>
<evidence type="ECO:0000313" key="2">
    <source>
        <dbReference type="EMBL" id="CAI9169078.1"/>
    </source>
</evidence>
<reference evidence="2" key="1">
    <citation type="submission" date="2023-04" db="EMBL/GenBank/DDBJ databases">
        <authorList>
            <consortium name="ELIXIR-Norway"/>
        </authorList>
    </citation>
    <scope>NUCLEOTIDE SEQUENCE [LARGE SCALE GENOMIC DNA]</scope>
</reference>
<accession>A0ABN8Z659</accession>
<sequence length="233" mass="24512">MRRGQESLSPYASTRTPRQPRSGPPVRGRSSGSYSREQAWCRDPASTERMAGGPGGGKSIKDTSCRSGGQPSSAAPAESVNVTFPVRGRRGATGPPSDVTDRDRRPLQSPAQPLPPPACAPSAPETNSPIKQHSSCPQESRNQIPNAGNVSVQAGVTAMVGRRSMMGAGMESDNFFPFKSLKNICCSDNQASKSPEPNIEEPESAISVVISPARSEPLRELLPAAKPGPHVCG</sequence>
<feature type="region of interest" description="Disordered" evidence="1">
    <location>
        <begin position="1"/>
        <end position="150"/>
    </location>
</feature>
<name>A0ABN8Z659_RANTA</name>
<feature type="compositionally biased region" description="Polar residues" evidence="1">
    <location>
        <begin position="125"/>
        <end position="150"/>
    </location>
</feature>